<dbReference type="GO" id="GO:0035556">
    <property type="term" value="P:intracellular signal transduction"/>
    <property type="evidence" value="ECO:0007669"/>
    <property type="project" value="InterPro"/>
</dbReference>
<dbReference type="GO" id="GO:0005886">
    <property type="term" value="C:plasma membrane"/>
    <property type="evidence" value="ECO:0007669"/>
    <property type="project" value="TreeGrafter"/>
</dbReference>
<accession>A0A0D8XVL9</accession>
<keyword evidence="12" id="KW-0456">Lyase</keyword>
<reference evidence="15 16" key="1">
    <citation type="submission" date="2013-11" db="EMBL/GenBank/DDBJ databases">
        <title>Draft genome of the bovine lungworm Dictyocaulus viviparus.</title>
        <authorList>
            <person name="Mitreva M."/>
        </authorList>
    </citation>
    <scope>NUCLEOTIDE SEQUENCE [LARGE SCALE GENOMIC DNA]</scope>
    <source>
        <strain evidence="15 16">HannoverDv2000</strain>
    </source>
</reference>
<dbReference type="EMBL" id="KN716292">
    <property type="protein sequence ID" value="KJH47819.1"/>
    <property type="molecule type" value="Genomic_DNA"/>
</dbReference>
<evidence type="ECO:0000256" key="8">
    <source>
        <dbReference type="ARBA" id="ARBA00022840"/>
    </source>
</evidence>
<keyword evidence="11 13" id="KW-0472">Membrane</keyword>
<dbReference type="GO" id="GO:0005524">
    <property type="term" value="F:ATP binding"/>
    <property type="evidence" value="ECO:0007669"/>
    <property type="project" value="UniProtKB-KW"/>
</dbReference>
<keyword evidence="16" id="KW-1185">Reference proteome</keyword>
<evidence type="ECO:0000256" key="4">
    <source>
        <dbReference type="ARBA" id="ARBA00012201"/>
    </source>
</evidence>
<comment type="subcellular location">
    <subcellularLocation>
        <location evidence="3">Membrane</location>
        <topology evidence="3">Multi-pass membrane protein</topology>
    </subcellularLocation>
</comment>
<feature type="domain" description="Guanylate cyclase" evidence="14">
    <location>
        <begin position="1"/>
        <end position="69"/>
    </location>
</feature>
<keyword evidence="10 13" id="KW-1133">Transmembrane helix</keyword>
<dbReference type="PROSITE" id="PS50125">
    <property type="entry name" value="GUANYLATE_CYCLASE_2"/>
    <property type="match status" value="1"/>
</dbReference>
<dbReference type="CDD" id="cd07302">
    <property type="entry name" value="CHD"/>
    <property type="match status" value="1"/>
</dbReference>
<evidence type="ECO:0000256" key="3">
    <source>
        <dbReference type="ARBA" id="ARBA00004141"/>
    </source>
</evidence>
<dbReference type="Pfam" id="PF00211">
    <property type="entry name" value="Guanylate_cyc"/>
    <property type="match status" value="1"/>
</dbReference>
<sequence length="220" mass="24916">MHDESHALNVVRFALQLQSLVYSFRDATTADVAVCVGIDSGSISAGVVGSTKWHYDVIGLTVDNAILLQSNAPAHGVFVTEETRRLVENHFTFENIGDIWRVHGSSATSELFPINKRFSMVTVPQGINRLLQTLSTIDPQLKTFGNSKKRKTKQLDEIKEKEEQHANKGSLMNPLSLRFKKSRLETEYHKEMDHWFIPALAISIFFLVVYGIYHMLVMPR</sequence>
<evidence type="ECO:0000256" key="9">
    <source>
        <dbReference type="ARBA" id="ARBA00022842"/>
    </source>
</evidence>
<dbReference type="GO" id="GO:0046872">
    <property type="term" value="F:metal ion binding"/>
    <property type="evidence" value="ECO:0007669"/>
    <property type="project" value="UniProtKB-KW"/>
</dbReference>
<keyword evidence="9" id="KW-0460">Magnesium</keyword>
<evidence type="ECO:0000313" key="16">
    <source>
        <dbReference type="Proteomes" id="UP000053766"/>
    </source>
</evidence>
<dbReference type="GO" id="GO:0004016">
    <property type="term" value="F:adenylate cyclase activity"/>
    <property type="evidence" value="ECO:0007669"/>
    <property type="project" value="UniProtKB-EC"/>
</dbReference>
<dbReference type="InterPro" id="IPR029787">
    <property type="entry name" value="Nucleotide_cyclase"/>
</dbReference>
<evidence type="ECO:0000256" key="6">
    <source>
        <dbReference type="ARBA" id="ARBA00022723"/>
    </source>
</evidence>
<keyword evidence="6" id="KW-0479">Metal-binding</keyword>
<dbReference type="GO" id="GO:0007189">
    <property type="term" value="P:adenylate cyclase-activating G protein-coupled receptor signaling pathway"/>
    <property type="evidence" value="ECO:0007669"/>
    <property type="project" value="TreeGrafter"/>
</dbReference>
<dbReference type="SUPFAM" id="SSF55073">
    <property type="entry name" value="Nucleotide cyclase"/>
    <property type="match status" value="1"/>
</dbReference>
<keyword evidence="7" id="KW-0547">Nucleotide-binding</keyword>
<dbReference type="GO" id="GO:0006171">
    <property type="term" value="P:cAMP biosynthetic process"/>
    <property type="evidence" value="ECO:0007669"/>
    <property type="project" value="TreeGrafter"/>
</dbReference>
<feature type="transmembrane region" description="Helical" evidence="13">
    <location>
        <begin position="195"/>
        <end position="216"/>
    </location>
</feature>
<dbReference type="InterPro" id="IPR001054">
    <property type="entry name" value="A/G_cyclase"/>
</dbReference>
<evidence type="ECO:0000259" key="14">
    <source>
        <dbReference type="PROSITE" id="PS50125"/>
    </source>
</evidence>
<comment type="catalytic activity">
    <reaction evidence="1">
        <text>GTP = 3',5'-cyclic GMP + diphosphate</text>
        <dbReference type="Rhea" id="RHEA:13665"/>
        <dbReference type="ChEBI" id="CHEBI:33019"/>
        <dbReference type="ChEBI" id="CHEBI:37565"/>
        <dbReference type="ChEBI" id="CHEBI:57746"/>
        <dbReference type="EC" id="4.6.1.2"/>
    </reaction>
</comment>
<reference evidence="16" key="2">
    <citation type="journal article" date="2016" name="Sci. Rep.">
        <title>Dictyocaulus viviparus genome, variome and transcriptome elucidate lungworm biology and support future intervention.</title>
        <authorList>
            <person name="McNulty S.N."/>
            <person name="Strube C."/>
            <person name="Rosa B.A."/>
            <person name="Martin J.C."/>
            <person name="Tyagi R."/>
            <person name="Choi Y.J."/>
            <person name="Wang Q."/>
            <person name="Hallsworth Pepin K."/>
            <person name="Zhang X."/>
            <person name="Ozersky P."/>
            <person name="Wilson R.K."/>
            <person name="Sternberg P.W."/>
            <person name="Gasser R.B."/>
            <person name="Mitreva M."/>
        </authorList>
    </citation>
    <scope>NUCLEOTIDE SEQUENCE [LARGE SCALE GENOMIC DNA]</scope>
    <source>
        <strain evidence="16">HannoverDv2000</strain>
    </source>
</reference>
<dbReference type="EC" id="4.6.1.1" evidence="4"/>
<organism evidence="15 16">
    <name type="scientific">Dictyocaulus viviparus</name>
    <name type="common">Bovine lungworm</name>
    <dbReference type="NCBI Taxonomy" id="29172"/>
    <lineage>
        <taxon>Eukaryota</taxon>
        <taxon>Metazoa</taxon>
        <taxon>Ecdysozoa</taxon>
        <taxon>Nematoda</taxon>
        <taxon>Chromadorea</taxon>
        <taxon>Rhabditida</taxon>
        <taxon>Rhabditina</taxon>
        <taxon>Rhabditomorpha</taxon>
        <taxon>Strongyloidea</taxon>
        <taxon>Metastrongylidae</taxon>
        <taxon>Dictyocaulus</taxon>
    </lineage>
</organism>
<evidence type="ECO:0000256" key="5">
    <source>
        <dbReference type="ARBA" id="ARBA00022692"/>
    </source>
</evidence>
<dbReference type="Proteomes" id="UP000053766">
    <property type="component" value="Unassembled WGS sequence"/>
</dbReference>
<evidence type="ECO:0000256" key="2">
    <source>
        <dbReference type="ARBA" id="ARBA00001593"/>
    </source>
</evidence>
<proteinExistence type="predicted"/>
<dbReference type="GO" id="GO:0004383">
    <property type="term" value="F:guanylate cyclase activity"/>
    <property type="evidence" value="ECO:0007669"/>
    <property type="project" value="UniProtKB-EC"/>
</dbReference>
<gene>
    <name evidence="15" type="ORF">DICVIV_06111</name>
</gene>
<dbReference type="OrthoDB" id="5867840at2759"/>
<dbReference type="PANTHER" id="PTHR45627:SF26">
    <property type="entry name" value="ADENYLATE CYCLASE TYPE 1"/>
    <property type="match status" value="1"/>
</dbReference>
<dbReference type="AlphaFoldDB" id="A0A0D8XVL9"/>
<dbReference type="STRING" id="29172.A0A0D8XVL9"/>
<keyword evidence="8" id="KW-0067">ATP-binding</keyword>
<evidence type="ECO:0000256" key="13">
    <source>
        <dbReference type="SAM" id="Phobius"/>
    </source>
</evidence>
<comment type="catalytic activity">
    <reaction evidence="2">
        <text>ATP = 3',5'-cyclic AMP + diphosphate</text>
        <dbReference type="Rhea" id="RHEA:15389"/>
        <dbReference type="ChEBI" id="CHEBI:30616"/>
        <dbReference type="ChEBI" id="CHEBI:33019"/>
        <dbReference type="ChEBI" id="CHEBI:58165"/>
        <dbReference type="EC" id="4.6.1.1"/>
    </reaction>
</comment>
<name>A0A0D8XVL9_DICVI</name>
<evidence type="ECO:0000256" key="7">
    <source>
        <dbReference type="ARBA" id="ARBA00022741"/>
    </source>
</evidence>
<evidence type="ECO:0000256" key="1">
    <source>
        <dbReference type="ARBA" id="ARBA00001436"/>
    </source>
</evidence>
<keyword evidence="5 13" id="KW-0812">Transmembrane</keyword>
<evidence type="ECO:0000256" key="12">
    <source>
        <dbReference type="ARBA" id="ARBA00023239"/>
    </source>
</evidence>
<evidence type="ECO:0000256" key="10">
    <source>
        <dbReference type="ARBA" id="ARBA00022989"/>
    </source>
</evidence>
<dbReference type="PANTHER" id="PTHR45627">
    <property type="entry name" value="ADENYLATE CYCLASE TYPE 1"/>
    <property type="match status" value="1"/>
</dbReference>
<dbReference type="Gene3D" id="3.30.70.1230">
    <property type="entry name" value="Nucleotide cyclase"/>
    <property type="match status" value="1"/>
</dbReference>
<protein>
    <recommendedName>
        <fullName evidence="4">adenylate cyclase</fullName>
        <ecNumber evidence="4">4.6.1.1</ecNumber>
    </recommendedName>
</protein>
<evidence type="ECO:0000256" key="11">
    <source>
        <dbReference type="ARBA" id="ARBA00023136"/>
    </source>
</evidence>
<evidence type="ECO:0000313" key="15">
    <source>
        <dbReference type="EMBL" id="KJH47819.1"/>
    </source>
</evidence>